<evidence type="ECO:0000313" key="1">
    <source>
        <dbReference type="EMBL" id="GFJ83455.1"/>
    </source>
</evidence>
<evidence type="ECO:0000313" key="2">
    <source>
        <dbReference type="Proteomes" id="UP000482800"/>
    </source>
</evidence>
<dbReference type="NCBIfam" id="TIGR02241">
    <property type="entry name" value="conserved hypothetical phage tail region protein"/>
    <property type="match status" value="1"/>
</dbReference>
<dbReference type="AlphaFoldDB" id="A0A6V8KS69"/>
<dbReference type="GO" id="GO:0005198">
    <property type="term" value="F:structural molecule activity"/>
    <property type="evidence" value="ECO:0007669"/>
    <property type="project" value="InterPro"/>
</dbReference>
<dbReference type="EMBL" id="BLPF01000003">
    <property type="protein sequence ID" value="GFJ83455.1"/>
    <property type="molecule type" value="Genomic_DNA"/>
</dbReference>
<dbReference type="Pfam" id="PF06841">
    <property type="entry name" value="Phage_T4_gp19"/>
    <property type="match status" value="1"/>
</dbReference>
<protein>
    <recommendedName>
        <fullName evidence="3">Phage tail protein</fullName>
    </recommendedName>
</protein>
<dbReference type="InterPro" id="IPR010667">
    <property type="entry name" value="Phage_T4_Gp19"/>
</dbReference>
<proteinExistence type="predicted"/>
<reference evidence="1 2" key="1">
    <citation type="submission" date="2020-03" db="EMBL/GenBank/DDBJ databases">
        <title>Whole genome shotgun sequence of Phytohabitans houttuyneae NBRC 108639.</title>
        <authorList>
            <person name="Komaki H."/>
            <person name="Tamura T."/>
        </authorList>
    </citation>
    <scope>NUCLEOTIDE SEQUENCE [LARGE SCALE GENOMIC DNA]</scope>
    <source>
        <strain evidence="1 2">NBRC 108639</strain>
    </source>
</reference>
<dbReference type="InterPro" id="IPR011747">
    <property type="entry name" value="CHP02241"/>
</dbReference>
<name>A0A6V8KS69_9ACTN</name>
<evidence type="ECO:0008006" key="3">
    <source>
        <dbReference type="Google" id="ProtNLM"/>
    </source>
</evidence>
<keyword evidence="2" id="KW-1185">Reference proteome</keyword>
<reference evidence="1 2" key="2">
    <citation type="submission" date="2020-03" db="EMBL/GenBank/DDBJ databases">
        <authorList>
            <person name="Ichikawa N."/>
            <person name="Kimura A."/>
            <person name="Kitahashi Y."/>
            <person name="Uohara A."/>
        </authorList>
    </citation>
    <scope>NUCLEOTIDE SEQUENCE [LARGE SCALE GENOMIC DNA]</scope>
    <source>
        <strain evidence="1 2">NBRC 108639</strain>
    </source>
</reference>
<sequence length="159" mass="17263">MAMTDTAAQPGGWVDPYRDFNFKLLINNITNGHFTRVTGLGVKVDAIAYREAGDNSIVRAIPGRTTYLPATLWYGATSSTEAWDWLQTALTGKVSRRNVSIVLLDAAGSTEVTRWNLMNAWPSGWTSESLDAMSREILLHSLVIAYEGLELEPGSGGGA</sequence>
<accession>A0A6V8KS69</accession>
<organism evidence="1 2">
    <name type="scientific">Phytohabitans houttuyneae</name>
    <dbReference type="NCBI Taxonomy" id="1076126"/>
    <lineage>
        <taxon>Bacteria</taxon>
        <taxon>Bacillati</taxon>
        <taxon>Actinomycetota</taxon>
        <taxon>Actinomycetes</taxon>
        <taxon>Micromonosporales</taxon>
        <taxon>Micromonosporaceae</taxon>
    </lineage>
</organism>
<dbReference type="PANTHER" id="PTHR38009">
    <property type="entry name" value="CONSERVED HYPOTHETICAL PHAGE TAIL PROTEIN"/>
    <property type="match status" value="1"/>
</dbReference>
<dbReference type="PANTHER" id="PTHR38009:SF1">
    <property type="entry name" value="CONSERVED HYPOTHETICAL PHAGE TAIL PROTEIN"/>
    <property type="match status" value="1"/>
</dbReference>
<dbReference type="Proteomes" id="UP000482800">
    <property type="component" value="Unassembled WGS sequence"/>
</dbReference>
<comment type="caution">
    <text evidence="1">The sequence shown here is derived from an EMBL/GenBank/DDBJ whole genome shotgun (WGS) entry which is preliminary data.</text>
</comment>
<gene>
    <name evidence="1" type="ORF">Phou_076350</name>
</gene>